<dbReference type="EMBL" id="WSUT01000005">
    <property type="protein sequence ID" value="MWC44743.1"/>
    <property type="molecule type" value="Genomic_DNA"/>
</dbReference>
<dbReference type="Proteomes" id="UP000436801">
    <property type="component" value="Unassembled WGS sequence"/>
</dbReference>
<evidence type="ECO:0000313" key="1">
    <source>
        <dbReference type="EMBL" id="MWC44743.1"/>
    </source>
</evidence>
<evidence type="ECO:0000313" key="2">
    <source>
        <dbReference type="Proteomes" id="UP000436801"/>
    </source>
</evidence>
<name>A0A6N8LUY6_9SPHN</name>
<gene>
    <name evidence="1" type="ORF">GQR91_13970</name>
</gene>
<comment type="caution">
    <text evidence="1">The sequence shown here is derived from an EMBL/GenBank/DDBJ whole genome shotgun (WGS) entry which is preliminary data.</text>
</comment>
<reference evidence="1 2" key="1">
    <citation type="submission" date="2019-12" db="EMBL/GenBank/DDBJ databases">
        <authorList>
            <person name="Zheng J."/>
        </authorList>
    </citation>
    <scope>NUCLEOTIDE SEQUENCE [LARGE SCALE GENOMIC DNA]</scope>
    <source>
        <strain evidence="1 2">DSM 27347</strain>
    </source>
</reference>
<accession>A0A6N8LUY6</accession>
<organism evidence="1 2">
    <name type="scientific">Sphingomonas carotinifaciens</name>
    <dbReference type="NCBI Taxonomy" id="1166323"/>
    <lineage>
        <taxon>Bacteria</taxon>
        <taxon>Pseudomonadati</taxon>
        <taxon>Pseudomonadota</taxon>
        <taxon>Alphaproteobacteria</taxon>
        <taxon>Sphingomonadales</taxon>
        <taxon>Sphingomonadaceae</taxon>
        <taxon>Sphingomonas</taxon>
    </lineage>
</organism>
<proteinExistence type="predicted"/>
<protein>
    <submittedName>
        <fullName evidence="1">Uncharacterized protein</fullName>
    </submittedName>
</protein>
<dbReference type="AlphaFoldDB" id="A0A6N8LUY6"/>
<dbReference type="RefSeq" id="WP_149683680.1">
    <property type="nucleotide sequence ID" value="NZ_FNBI01000025.1"/>
</dbReference>
<sequence length="132" mass="14814">MTRYPEMDERPKTGSGFAAVNDRIWVTAAYRGNWLQGGNFVRASFLRKLIRSILAVGDQLRAERSCNHVGRLETLRLGALHVAYMPVKPPFLLPEHAIALARLLARHVARQHHAERCAAGKKSDKTDRTSEA</sequence>